<feature type="transmembrane region" description="Helical" evidence="1">
    <location>
        <begin position="147"/>
        <end position="167"/>
    </location>
</feature>
<sequence>MGVITLVEYIRKRIRKPLSSGNQDLGVALALYAVYPAILWLLIDKFHGICGTETYAVKHEAVAANNAVFVCFTVLLRTYKIASILLYQADASDKQEDPEEDRLVARDGGEDDEACTKQRCIIWFFLGQELMAILCVAFLLLVCLPVLAFWFMFIGIWVSVWNIFTLLKRLWKDAHSVPVSINDDDVSITEDTEHGDEIEFEEFVNNFAGSSNDFDENESV</sequence>
<dbReference type="EMBL" id="HBIX01001188">
    <property type="protein sequence ID" value="CAE0708174.1"/>
    <property type="molecule type" value="Transcribed_RNA"/>
</dbReference>
<keyword evidence="1" id="KW-0472">Membrane</keyword>
<name>A0A7S4A9P8_9STRA</name>
<evidence type="ECO:0000313" key="2">
    <source>
        <dbReference type="EMBL" id="CAE0708174.1"/>
    </source>
</evidence>
<reference evidence="2" key="1">
    <citation type="submission" date="2021-01" db="EMBL/GenBank/DDBJ databases">
        <authorList>
            <person name="Corre E."/>
            <person name="Pelletier E."/>
            <person name="Niang G."/>
            <person name="Scheremetjew M."/>
            <person name="Finn R."/>
            <person name="Kale V."/>
            <person name="Holt S."/>
            <person name="Cochrane G."/>
            <person name="Meng A."/>
            <person name="Brown T."/>
            <person name="Cohen L."/>
        </authorList>
    </citation>
    <scope>NUCLEOTIDE SEQUENCE</scope>
    <source>
        <strain evidence="2">10249 10 AB</strain>
    </source>
</reference>
<feature type="transmembrane region" description="Helical" evidence="1">
    <location>
        <begin position="25"/>
        <end position="43"/>
    </location>
</feature>
<dbReference type="AlphaFoldDB" id="A0A7S4A9P8"/>
<gene>
    <name evidence="2" type="ORF">PAUS00366_LOCUS894</name>
</gene>
<organism evidence="2">
    <name type="scientific">Pseudo-nitzschia australis</name>
    <dbReference type="NCBI Taxonomy" id="44445"/>
    <lineage>
        <taxon>Eukaryota</taxon>
        <taxon>Sar</taxon>
        <taxon>Stramenopiles</taxon>
        <taxon>Ochrophyta</taxon>
        <taxon>Bacillariophyta</taxon>
        <taxon>Bacillariophyceae</taxon>
        <taxon>Bacillariophycidae</taxon>
        <taxon>Bacillariales</taxon>
        <taxon>Bacillariaceae</taxon>
        <taxon>Pseudo-nitzschia</taxon>
    </lineage>
</organism>
<feature type="transmembrane region" description="Helical" evidence="1">
    <location>
        <begin position="120"/>
        <end position="141"/>
    </location>
</feature>
<keyword evidence="1" id="KW-1133">Transmembrane helix</keyword>
<keyword evidence="1" id="KW-0812">Transmembrane</keyword>
<evidence type="ECO:0000256" key="1">
    <source>
        <dbReference type="SAM" id="Phobius"/>
    </source>
</evidence>
<protein>
    <submittedName>
        <fullName evidence="2">Uncharacterized protein</fullName>
    </submittedName>
</protein>
<accession>A0A7S4A9P8</accession>
<proteinExistence type="predicted"/>